<keyword evidence="2" id="KW-1185">Reference proteome</keyword>
<feature type="non-terminal residue" evidence="1">
    <location>
        <position position="1"/>
    </location>
</feature>
<accession>A0ACC1L9W8</accession>
<dbReference type="Proteomes" id="UP001140087">
    <property type="component" value="Unassembled WGS sequence"/>
</dbReference>
<gene>
    <name evidence="1" type="ORF">H4R21_001763</name>
</gene>
<organism evidence="1 2">
    <name type="scientific">Coemansia helicoidea</name>
    <dbReference type="NCBI Taxonomy" id="1286919"/>
    <lineage>
        <taxon>Eukaryota</taxon>
        <taxon>Fungi</taxon>
        <taxon>Fungi incertae sedis</taxon>
        <taxon>Zoopagomycota</taxon>
        <taxon>Kickxellomycotina</taxon>
        <taxon>Kickxellomycetes</taxon>
        <taxon>Kickxellales</taxon>
        <taxon>Kickxellaceae</taxon>
        <taxon>Coemansia</taxon>
    </lineage>
</organism>
<proteinExistence type="predicted"/>
<comment type="caution">
    <text evidence="1">The sequence shown here is derived from an EMBL/GenBank/DDBJ whole genome shotgun (WGS) entry which is preliminary data.</text>
</comment>
<evidence type="ECO:0000313" key="2">
    <source>
        <dbReference type="Proteomes" id="UP001140087"/>
    </source>
</evidence>
<protein>
    <submittedName>
        <fullName evidence="1">Uncharacterized protein</fullName>
    </submittedName>
</protein>
<dbReference type="EMBL" id="JANBUN010000391">
    <property type="protein sequence ID" value="KAJ2804127.1"/>
    <property type="molecule type" value="Genomic_DNA"/>
</dbReference>
<reference evidence="1" key="1">
    <citation type="submission" date="2022-07" db="EMBL/GenBank/DDBJ databases">
        <title>Phylogenomic reconstructions and comparative analyses of Kickxellomycotina fungi.</title>
        <authorList>
            <person name="Reynolds N.K."/>
            <person name="Stajich J.E."/>
            <person name="Barry K."/>
            <person name="Grigoriev I.V."/>
            <person name="Crous P."/>
            <person name="Smith M.E."/>
        </authorList>
    </citation>
    <scope>NUCLEOTIDE SEQUENCE</scope>
    <source>
        <strain evidence="1">BCRC 34780</strain>
    </source>
</reference>
<name>A0ACC1L9W8_9FUNG</name>
<evidence type="ECO:0000313" key="1">
    <source>
        <dbReference type="EMBL" id="KAJ2804127.1"/>
    </source>
</evidence>
<sequence>VEEEVRNLKNREFLRLMSARWKSLPQDQREPYVRMAEEDKSRYNEDVKRFGKYESRQRKCLRGDALDGATQYGSAPYSVPSAPQLGALASAPYLLPAIYGAVPAAPFATPQTTPPASAEDWHANPHYLAMLSTAGGALPHAVHRQPVPPALLHQGIASGNVSASSVDGLHMQPESADGHLQWARLGIPPSAAMRAVAAASEMPAQMPMADKLHAATLLQQSMSPRFMPTPSGAPVMHALTEPAVYDGGHASSTPNLQFLHQQHLQ</sequence>